<protein>
    <submittedName>
        <fullName evidence="1">Uncharacterized protein</fullName>
    </submittedName>
</protein>
<organism evidence="1 2">
    <name type="scientific">Pseudomonas fluorescens</name>
    <dbReference type="NCBI Taxonomy" id="294"/>
    <lineage>
        <taxon>Bacteria</taxon>
        <taxon>Pseudomonadati</taxon>
        <taxon>Pseudomonadota</taxon>
        <taxon>Gammaproteobacteria</taxon>
        <taxon>Pseudomonadales</taxon>
        <taxon>Pseudomonadaceae</taxon>
        <taxon>Pseudomonas</taxon>
    </lineage>
</organism>
<dbReference type="EMBL" id="CABVII010000026">
    <property type="protein sequence ID" value="VVP39249.1"/>
    <property type="molecule type" value="Genomic_DNA"/>
</dbReference>
<sequence length="31" mass="3475">MQFLGLPHKLFTGAAANKQLVAELTRLDIDY</sequence>
<dbReference type="AlphaFoldDB" id="A0A5E6T612"/>
<name>A0A5E6T612_PSEFL</name>
<reference evidence="1 2" key="1">
    <citation type="submission" date="2019-09" db="EMBL/GenBank/DDBJ databases">
        <authorList>
            <person name="Chandra G."/>
            <person name="Truman W A."/>
        </authorList>
    </citation>
    <scope>NUCLEOTIDE SEQUENCE [LARGE SCALE GENOMIC DNA]</scope>
    <source>
        <strain evidence="1">PS862</strain>
    </source>
</reference>
<evidence type="ECO:0000313" key="2">
    <source>
        <dbReference type="Proteomes" id="UP000385207"/>
    </source>
</evidence>
<gene>
    <name evidence="1" type="ORF">PS862_04790</name>
</gene>
<evidence type="ECO:0000313" key="1">
    <source>
        <dbReference type="EMBL" id="VVP39249.1"/>
    </source>
</evidence>
<proteinExistence type="predicted"/>
<dbReference type="Proteomes" id="UP000385207">
    <property type="component" value="Unassembled WGS sequence"/>
</dbReference>
<accession>A0A5E6T612</accession>